<dbReference type="InterPro" id="IPR001466">
    <property type="entry name" value="Beta-lactam-related"/>
</dbReference>
<comment type="caution">
    <text evidence="2">The sequence shown here is derived from an EMBL/GenBank/DDBJ whole genome shotgun (WGS) entry which is preliminary data.</text>
</comment>
<gene>
    <name evidence="2" type="ORF">CSW08_03550</name>
</gene>
<proteinExistence type="predicted"/>
<dbReference type="PANTHER" id="PTHR43283">
    <property type="entry name" value="BETA-LACTAMASE-RELATED"/>
    <property type="match status" value="1"/>
</dbReference>
<dbReference type="RefSeq" id="WP_106658525.1">
    <property type="nucleotide sequence ID" value="NZ_PJEO01000014.1"/>
</dbReference>
<dbReference type="EMBL" id="PJEO01000014">
    <property type="protein sequence ID" value="PKQ46248.1"/>
    <property type="molecule type" value="Genomic_DNA"/>
</dbReference>
<feature type="domain" description="Beta-lactamase-related" evidence="1">
    <location>
        <begin position="42"/>
        <end position="407"/>
    </location>
</feature>
<dbReference type="InterPro" id="IPR012338">
    <property type="entry name" value="Beta-lactam/transpept-like"/>
</dbReference>
<evidence type="ECO:0000313" key="2">
    <source>
        <dbReference type="EMBL" id="PKQ46248.1"/>
    </source>
</evidence>
<dbReference type="Pfam" id="PF00144">
    <property type="entry name" value="Beta-lactamase"/>
    <property type="match status" value="1"/>
</dbReference>
<keyword evidence="2" id="KW-0378">Hydrolase</keyword>
<dbReference type="InterPro" id="IPR050789">
    <property type="entry name" value="Diverse_Enzym_Activities"/>
</dbReference>
<protein>
    <submittedName>
        <fullName evidence="2">Serine hydrolase</fullName>
    </submittedName>
</protein>
<evidence type="ECO:0000313" key="3">
    <source>
        <dbReference type="Proteomes" id="UP000233435"/>
    </source>
</evidence>
<accession>A0A2N3HN19</accession>
<dbReference type="SUPFAM" id="SSF56601">
    <property type="entry name" value="beta-lactamase/transpeptidase-like"/>
    <property type="match status" value="1"/>
</dbReference>
<dbReference type="PANTHER" id="PTHR43283:SF3">
    <property type="entry name" value="BETA-LACTAMASE FAMILY PROTEIN (AFU_ORTHOLOGUE AFUA_5G07500)"/>
    <property type="match status" value="1"/>
</dbReference>
<dbReference type="OrthoDB" id="1522765at2"/>
<name>A0A2N3HN19_9FLAO</name>
<dbReference type="Proteomes" id="UP000233435">
    <property type="component" value="Unassembled WGS sequence"/>
</dbReference>
<dbReference type="AlphaFoldDB" id="A0A2N3HN19"/>
<dbReference type="GO" id="GO:0016787">
    <property type="term" value="F:hydrolase activity"/>
    <property type="evidence" value="ECO:0007669"/>
    <property type="project" value="UniProtKB-KW"/>
</dbReference>
<reference evidence="2 3" key="1">
    <citation type="submission" date="2017-12" db="EMBL/GenBank/DDBJ databases">
        <title>Confluentibacter flavum sp. nov., isolated from the saline lake.</title>
        <authorList>
            <person name="Yu L."/>
        </authorList>
    </citation>
    <scope>NUCLEOTIDE SEQUENCE [LARGE SCALE GENOMIC DNA]</scope>
    <source>
        <strain evidence="2 3">3B</strain>
    </source>
</reference>
<dbReference type="Gene3D" id="3.40.710.10">
    <property type="entry name" value="DD-peptidase/beta-lactamase superfamily"/>
    <property type="match status" value="1"/>
</dbReference>
<organism evidence="2 3">
    <name type="scientific">Confluentibacter flavum</name>
    <dbReference type="NCBI Taxonomy" id="1909700"/>
    <lineage>
        <taxon>Bacteria</taxon>
        <taxon>Pseudomonadati</taxon>
        <taxon>Bacteroidota</taxon>
        <taxon>Flavobacteriia</taxon>
        <taxon>Flavobacteriales</taxon>
        <taxon>Flavobacteriaceae</taxon>
        <taxon>Confluentibacter</taxon>
    </lineage>
</organism>
<sequence>MNKSILLLFAILFLNYSCKKTETKNDQTETNTFITEKVKTRIDSTLKSFMEEGKVAGISTLIFEKDKEVHYAQFGYADREDSIPMNRNTIVRIYSMTKPIVGVALMTLYDKGAFQLDDPLTKYAPEFEKMMVYAGYDSINKKVLLEPLNRPITIRDITRHSAGFDGFMPGVPRLRGRDNPTDKENTLQEMAEKLGKRPLAFQPGTRWAYGVSVDVQAFLVERISGVPFEQYLRENVLDPLGMTETRYFIPEEDRDRFAATYNYNRETTELTRVPDTITQILNYYKWPFTPGGLGLTSTLDNYQTFAQMLINDGTINGVTILKPETVKLMRTNHLDLNIPISDRGFLPNRGQMGFGIDFGVRVAPPIDADENNGVVGEFFWDGAFSTLFIGDPVNDLTIVMFVQLSPYDQIQLHKKFRDAIYGNFVPETTAKTE</sequence>
<evidence type="ECO:0000259" key="1">
    <source>
        <dbReference type="Pfam" id="PF00144"/>
    </source>
</evidence>
<keyword evidence="3" id="KW-1185">Reference proteome</keyword>